<evidence type="ECO:0000259" key="11">
    <source>
        <dbReference type="Pfam" id="PF08544"/>
    </source>
</evidence>
<dbReference type="NCBIfam" id="TIGR00154">
    <property type="entry name" value="ispE"/>
    <property type="match status" value="1"/>
</dbReference>
<dbReference type="Pfam" id="PF00288">
    <property type="entry name" value="GHMP_kinases_N"/>
    <property type="match status" value="1"/>
</dbReference>
<dbReference type="InterPro" id="IPR013750">
    <property type="entry name" value="GHMP_kinase_C_dom"/>
</dbReference>
<keyword evidence="7 9" id="KW-0067">ATP-binding</keyword>
<dbReference type="SUPFAM" id="SSF54211">
    <property type="entry name" value="Ribosomal protein S5 domain 2-like"/>
    <property type="match status" value="1"/>
</dbReference>
<evidence type="ECO:0000256" key="6">
    <source>
        <dbReference type="ARBA" id="ARBA00022777"/>
    </source>
</evidence>
<dbReference type="SUPFAM" id="SSF55060">
    <property type="entry name" value="GHMP Kinase, C-terminal domain"/>
    <property type="match status" value="1"/>
</dbReference>
<feature type="domain" description="GHMP kinase N-terminal" evidence="10">
    <location>
        <begin position="73"/>
        <end position="150"/>
    </location>
</feature>
<evidence type="ECO:0000313" key="12">
    <source>
        <dbReference type="EMBL" id="MDG3003358.1"/>
    </source>
</evidence>
<keyword evidence="4 9" id="KW-0808">Transferase</keyword>
<comment type="catalytic activity">
    <reaction evidence="9">
        <text>4-CDP-2-C-methyl-D-erythritol + ATP = 4-CDP-2-C-methyl-D-erythritol 2-phosphate + ADP + H(+)</text>
        <dbReference type="Rhea" id="RHEA:18437"/>
        <dbReference type="ChEBI" id="CHEBI:15378"/>
        <dbReference type="ChEBI" id="CHEBI:30616"/>
        <dbReference type="ChEBI" id="CHEBI:57823"/>
        <dbReference type="ChEBI" id="CHEBI:57919"/>
        <dbReference type="ChEBI" id="CHEBI:456216"/>
        <dbReference type="EC" id="2.7.1.148"/>
    </reaction>
</comment>
<dbReference type="PANTHER" id="PTHR43527">
    <property type="entry name" value="4-DIPHOSPHOCYTIDYL-2-C-METHYL-D-ERYTHRITOL KINASE, CHLOROPLASTIC"/>
    <property type="match status" value="1"/>
</dbReference>
<keyword evidence="5 9" id="KW-0547">Nucleotide-binding</keyword>
<accession>A0ABT6F7H5</accession>
<reference evidence="12 13" key="1">
    <citation type="submission" date="2023-03" db="EMBL/GenBank/DDBJ databases">
        <title>Paludisphaera mucosa sp. nov. a novel planctomycete from northern fen.</title>
        <authorList>
            <person name="Ivanova A."/>
        </authorList>
    </citation>
    <scope>NUCLEOTIDE SEQUENCE [LARGE SCALE GENOMIC DNA]</scope>
    <source>
        <strain evidence="12 13">Pla2</strain>
    </source>
</reference>
<dbReference type="InterPro" id="IPR004424">
    <property type="entry name" value="IspE"/>
</dbReference>
<comment type="similarity">
    <text evidence="1 9">Belongs to the GHMP kinase family. IspE subfamily.</text>
</comment>
<evidence type="ECO:0000256" key="5">
    <source>
        <dbReference type="ARBA" id="ARBA00022741"/>
    </source>
</evidence>
<organism evidence="12 13">
    <name type="scientific">Paludisphaera mucosa</name>
    <dbReference type="NCBI Taxonomy" id="3030827"/>
    <lineage>
        <taxon>Bacteria</taxon>
        <taxon>Pseudomonadati</taxon>
        <taxon>Planctomycetota</taxon>
        <taxon>Planctomycetia</taxon>
        <taxon>Isosphaerales</taxon>
        <taxon>Isosphaeraceae</taxon>
        <taxon>Paludisphaera</taxon>
    </lineage>
</organism>
<dbReference type="Pfam" id="PF08544">
    <property type="entry name" value="GHMP_kinases_C"/>
    <property type="match status" value="1"/>
</dbReference>
<sequence length="292" mass="30773">MIVRSIAGGVEVLAPAKLNLFLEVPGRRPDGYHEVESLMVAVDMFDELTFREEEGDGVALECDDPSLPVDGRNLVVRAAELLKSESGHRSGVRIALKKAIPAQAGLAGGSSDAAATLAALDRLWDLKTPPGRLAEMAGRIGSDVAFFLHGPAAVCRGRGELVEDVSLPIPLHFVLVAPTVGLSTADVYRRLKPPQEPRSIGPILDALALGSPSELGRGLFNRLQGVAESIRPELARVRDALAGLDPHLCGSLMSGSGSAYFGLGRDREAAERAAEVLKPLGLGWVRAVTCGP</sequence>
<dbReference type="Gene3D" id="3.30.70.890">
    <property type="entry name" value="GHMP kinase, C-terminal domain"/>
    <property type="match status" value="1"/>
</dbReference>
<evidence type="ECO:0000256" key="9">
    <source>
        <dbReference type="HAMAP-Rule" id="MF_00061"/>
    </source>
</evidence>
<dbReference type="InterPro" id="IPR014721">
    <property type="entry name" value="Ribsml_uS5_D2-typ_fold_subgr"/>
</dbReference>
<feature type="active site" evidence="9">
    <location>
        <position position="17"/>
    </location>
</feature>
<feature type="active site" evidence="9">
    <location>
        <position position="143"/>
    </location>
</feature>
<keyword evidence="13" id="KW-1185">Reference proteome</keyword>
<feature type="binding site" evidence="9">
    <location>
        <begin position="101"/>
        <end position="111"/>
    </location>
    <ligand>
        <name>ATP</name>
        <dbReference type="ChEBI" id="CHEBI:30616"/>
    </ligand>
</feature>
<comment type="function">
    <text evidence="9">Catalyzes the phosphorylation of the position 2 hydroxy group of 4-diphosphocytidyl-2C-methyl-D-erythritol.</text>
</comment>
<dbReference type="InterPro" id="IPR020568">
    <property type="entry name" value="Ribosomal_Su5_D2-typ_SF"/>
</dbReference>
<dbReference type="Gene3D" id="3.30.230.10">
    <property type="match status" value="1"/>
</dbReference>
<evidence type="ECO:0000256" key="4">
    <source>
        <dbReference type="ARBA" id="ARBA00022679"/>
    </source>
</evidence>
<evidence type="ECO:0000256" key="1">
    <source>
        <dbReference type="ARBA" id="ARBA00009684"/>
    </source>
</evidence>
<feature type="domain" description="GHMP kinase C-terminal" evidence="11">
    <location>
        <begin position="204"/>
        <end position="277"/>
    </location>
</feature>
<comment type="pathway">
    <text evidence="9">Isoprenoid biosynthesis; isopentenyl diphosphate biosynthesis via DXP pathway; isopentenyl diphosphate from 1-deoxy-D-xylulose 5-phosphate: step 3/6.</text>
</comment>
<comment type="caution">
    <text evidence="12">The sequence shown here is derived from an EMBL/GenBank/DDBJ whole genome shotgun (WGS) entry which is preliminary data.</text>
</comment>
<dbReference type="HAMAP" id="MF_00061">
    <property type="entry name" value="IspE"/>
    <property type="match status" value="1"/>
</dbReference>
<evidence type="ECO:0000256" key="3">
    <source>
        <dbReference type="ARBA" id="ARBA00017473"/>
    </source>
</evidence>
<gene>
    <name evidence="9 12" type="primary">ispE</name>
    <name evidence="12" type="ORF">PZE19_06240</name>
</gene>
<keyword evidence="9" id="KW-0414">Isoprene biosynthesis</keyword>
<dbReference type="GO" id="GO:0050515">
    <property type="term" value="F:4-(cytidine 5'-diphospho)-2-C-methyl-D-erythritol kinase activity"/>
    <property type="evidence" value="ECO:0007669"/>
    <property type="project" value="UniProtKB-EC"/>
</dbReference>
<evidence type="ECO:0000313" key="13">
    <source>
        <dbReference type="Proteomes" id="UP001216907"/>
    </source>
</evidence>
<dbReference type="EMBL" id="JARRAG010000001">
    <property type="protein sequence ID" value="MDG3003358.1"/>
    <property type="molecule type" value="Genomic_DNA"/>
</dbReference>
<protein>
    <recommendedName>
        <fullName evidence="3 9">4-diphosphocytidyl-2-C-methyl-D-erythritol kinase</fullName>
        <shortName evidence="9">CMK</shortName>
        <ecNumber evidence="2 9">2.7.1.148</ecNumber>
    </recommendedName>
    <alternativeName>
        <fullName evidence="8 9">4-(cytidine-5'-diphospho)-2-C-methyl-D-erythritol kinase</fullName>
    </alternativeName>
</protein>
<dbReference type="EC" id="2.7.1.148" evidence="2 9"/>
<evidence type="ECO:0000256" key="8">
    <source>
        <dbReference type="ARBA" id="ARBA00032554"/>
    </source>
</evidence>
<dbReference type="InterPro" id="IPR006204">
    <property type="entry name" value="GHMP_kinase_N_dom"/>
</dbReference>
<name>A0ABT6F7H5_9BACT</name>
<proteinExistence type="inferred from homology"/>
<dbReference type="InterPro" id="IPR036554">
    <property type="entry name" value="GHMP_kinase_C_sf"/>
</dbReference>
<dbReference type="RefSeq" id="WP_277859711.1">
    <property type="nucleotide sequence ID" value="NZ_JARRAG010000001.1"/>
</dbReference>
<keyword evidence="6 9" id="KW-0418">Kinase</keyword>
<evidence type="ECO:0000256" key="7">
    <source>
        <dbReference type="ARBA" id="ARBA00022840"/>
    </source>
</evidence>
<dbReference type="PANTHER" id="PTHR43527:SF2">
    <property type="entry name" value="4-DIPHOSPHOCYTIDYL-2-C-METHYL-D-ERYTHRITOL KINASE, CHLOROPLASTIC"/>
    <property type="match status" value="1"/>
</dbReference>
<evidence type="ECO:0000259" key="10">
    <source>
        <dbReference type="Pfam" id="PF00288"/>
    </source>
</evidence>
<dbReference type="Proteomes" id="UP001216907">
    <property type="component" value="Unassembled WGS sequence"/>
</dbReference>
<dbReference type="PIRSF" id="PIRSF010376">
    <property type="entry name" value="IspE"/>
    <property type="match status" value="1"/>
</dbReference>
<evidence type="ECO:0000256" key="2">
    <source>
        <dbReference type="ARBA" id="ARBA00012052"/>
    </source>
</evidence>